<sequence>MADLEQQLKDDRALRNTARDLFRRELAHVRREARPGAIGERLANRVGAKADAASDAAVDFAGSHGRTITAAAIGALAAAGLWFARKPIAEKLREWLGRDAGDGEEGEENPR</sequence>
<dbReference type="AlphaFoldDB" id="A0AAJ5X761"/>
<accession>A0AAJ5X761</accession>
<name>A0AAJ5X761_9SPHN</name>
<evidence type="ECO:0000313" key="1">
    <source>
        <dbReference type="EMBL" id="WEK47097.1"/>
    </source>
</evidence>
<protein>
    <recommendedName>
        <fullName evidence="3">DUF3618 domain-containing protein</fullName>
    </recommendedName>
</protein>
<proteinExistence type="predicted"/>
<evidence type="ECO:0008006" key="3">
    <source>
        <dbReference type="Google" id="ProtNLM"/>
    </source>
</evidence>
<organism evidence="1 2">
    <name type="scientific">Candidatus Andeanibacterium colombiense</name>
    <dbReference type="NCBI Taxonomy" id="3121345"/>
    <lineage>
        <taxon>Bacteria</taxon>
        <taxon>Pseudomonadati</taxon>
        <taxon>Pseudomonadota</taxon>
        <taxon>Alphaproteobacteria</taxon>
        <taxon>Sphingomonadales</taxon>
        <taxon>Sphingomonadaceae</taxon>
        <taxon>Candidatus Andeanibacterium</taxon>
    </lineage>
</organism>
<dbReference type="KEGG" id="acob:P0Y56_02085"/>
<dbReference type="Proteomes" id="UP001218362">
    <property type="component" value="Chromosome"/>
</dbReference>
<gene>
    <name evidence="1" type="ORF">P0Y56_02085</name>
</gene>
<dbReference type="EMBL" id="CP119316">
    <property type="protein sequence ID" value="WEK47097.1"/>
    <property type="molecule type" value="Genomic_DNA"/>
</dbReference>
<evidence type="ECO:0000313" key="2">
    <source>
        <dbReference type="Proteomes" id="UP001218362"/>
    </source>
</evidence>
<reference evidence="1" key="1">
    <citation type="submission" date="2023-03" db="EMBL/GenBank/DDBJ databases">
        <title>Andean soil-derived lignocellulolytic bacterial consortium as a source of novel taxa and putative plastic-active enzymes.</title>
        <authorList>
            <person name="Diaz-Garcia L."/>
            <person name="Chuvochina M."/>
            <person name="Feuerriegel G."/>
            <person name="Bunk B."/>
            <person name="Sproer C."/>
            <person name="Streit W.R."/>
            <person name="Rodriguez L.M."/>
            <person name="Overmann J."/>
            <person name="Jimenez D.J."/>
        </authorList>
    </citation>
    <scope>NUCLEOTIDE SEQUENCE</scope>
    <source>
        <strain evidence="1">MAG 26</strain>
    </source>
</reference>